<keyword evidence="3" id="KW-0206">Cytoskeleton</keyword>
<evidence type="ECO:0000256" key="1">
    <source>
        <dbReference type="ARBA" id="ARBA00004245"/>
    </source>
</evidence>
<proteinExistence type="predicted"/>
<keyword evidence="2" id="KW-0963">Cytoplasm</keyword>
<protein>
    <submittedName>
        <fullName evidence="4">Uncharacterized protein</fullName>
    </submittedName>
</protein>
<dbReference type="Gene3D" id="3.80.10.10">
    <property type="entry name" value="Ribonuclease Inhibitor"/>
    <property type="match status" value="2"/>
</dbReference>
<accession>A0A0G4G039</accession>
<dbReference type="VEuPathDB" id="CryptoDB:Cvel_520"/>
<dbReference type="InterPro" id="IPR052410">
    <property type="entry name" value="DRC5"/>
</dbReference>
<dbReference type="EMBL" id="CDMZ01000773">
    <property type="protein sequence ID" value="CEM21198.1"/>
    <property type="molecule type" value="Genomic_DNA"/>
</dbReference>
<sequence length="466" mass="50213">MLHAASVGPSEAEAKALFAVLPASLETLVLKGNPVGSEGIRGLTEWIGKGKASSLLHLDLESTGLKNADLKTLCAAVEGKSLKVETLKLLGNKFEGEAVIEKLCSVLRADSLPGIRMLMLQRYNLLDGMVDRLVDCMGAESLPKLEILSLDKNSGCRGTFLSRLGGALRKDVVPELQFLSLQGVYEGGPDIPVFLGALSADECPPHLYVHLEGGSWRSNALSEQDVHLLGAGKCSRLRTLSLELRDAKIRVFFQAVVGDPESPLSHFDHLDLSLVFDSDEDDQNEAFRLAGEALQMGRMCPVRKLALHDNVLEDTDEEETDGAGTVRGGKTVFFTALGLVKLFYLSELHLTCDLTDERVTLFSHALREGNLTGLRCLRLSGLLVSGTVVEALVRAVVESEAGLPLFEKIDLTSTFAGGEEGVTSIETALTCGKMPKLSQIDLTDSSLTMDGLRGLGDAVRRERSVL</sequence>
<dbReference type="SUPFAM" id="SSF52047">
    <property type="entry name" value="RNI-like"/>
    <property type="match status" value="1"/>
</dbReference>
<organism evidence="4">
    <name type="scientific">Chromera velia CCMP2878</name>
    <dbReference type="NCBI Taxonomy" id="1169474"/>
    <lineage>
        <taxon>Eukaryota</taxon>
        <taxon>Sar</taxon>
        <taxon>Alveolata</taxon>
        <taxon>Colpodellida</taxon>
        <taxon>Chromeraceae</taxon>
        <taxon>Chromera</taxon>
    </lineage>
</organism>
<dbReference type="InterPro" id="IPR032675">
    <property type="entry name" value="LRR_dom_sf"/>
</dbReference>
<dbReference type="PhylomeDB" id="A0A0G4G039"/>
<gene>
    <name evidence="4" type="ORF">Cvel_520</name>
</gene>
<dbReference type="PANTHER" id="PTHR24107:SF23">
    <property type="entry name" value="FLAGELLAR MEMBER 5"/>
    <property type="match status" value="1"/>
</dbReference>
<dbReference type="AlphaFoldDB" id="A0A0G4G039"/>
<dbReference type="GO" id="GO:0005856">
    <property type="term" value="C:cytoskeleton"/>
    <property type="evidence" value="ECO:0007669"/>
    <property type="project" value="UniProtKB-SubCell"/>
</dbReference>
<evidence type="ECO:0000256" key="3">
    <source>
        <dbReference type="ARBA" id="ARBA00023212"/>
    </source>
</evidence>
<evidence type="ECO:0000256" key="2">
    <source>
        <dbReference type="ARBA" id="ARBA00022490"/>
    </source>
</evidence>
<name>A0A0G4G039_9ALVE</name>
<evidence type="ECO:0000313" key="4">
    <source>
        <dbReference type="EMBL" id="CEM21198.1"/>
    </source>
</evidence>
<dbReference type="SMART" id="SM00368">
    <property type="entry name" value="LRR_RI"/>
    <property type="match status" value="4"/>
</dbReference>
<dbReference type="PANTHER" id="PTHR24107">
    <property type="entry name" value="YNEIN REGULATORY COMPLEX SUBUNIT 5"/>
    <property type="match status" value="1"/>
</dbReference>
<reference evidence="4" key="1">
    <citation type="submission" date="2014-11" db="EMBL/GenBank/DDBJ databases">
        <authorList>
            <person name="Otto D Thomas"/>
            <person name="Naeem Raeece"/>
        </authorList>
    </citation>
    <scope>NUCLEOTIDE SEQUENCE</scope>
</reference>
<comment type="subcellular location">
    <subcellularLocation>
        <location evidence="1">Cytoplasm</location>
        <location evidence="1">Cytoskeleton</location>
    </subcellularLocation>
</comment>